<evidence type="ECO:0000313" key="3">
    <source>
        <dbReference type="Ensembl" id="ENSLOCP00000003824.1"/>
    </source>
</evidence>
<dbReference type="Ensembl" id="ENSLOCT00000003831.1">
    <property type="protein sequence ID" value="ENSLOCP00000003824.1"/>
    <property type="gene ID" value="ENSLOCG00000003219.1"/>
</dbReference>
<feature type="compositionally biased region" description="Basic and acidic residues" evidence="1">
    <location>
        <begin position="469"/>
        <end position="493"/>
    </location>
</feature>
<evidence type="ECO:0000259" key="2">
    <source>
        <dbReference type="Pfam" id="PF15230"/>
    </source>
</evidence>
<keyword evidence="4" id="KW-1185">Reference proteome</keyword>
<feature type="region of interest" description="Disordered" evidence="1">
    <location>
        <begin position="61"/>
        <end position="230"/>
    </location>
</feature>
<feature type="compositionally biased region" description="Basic residues" evidence="1">
    <location>
        <begin position="494"/>
        <end position="511"/>
    </location>
</feature>
<evidence type="ECO:0000256" key="1">
    <source>
        <dbReference type="SAM" id="MobiDB-lite"/>
    </source>
</evidence>
<reference evidence="4" key="1">
    <citation type="submission" date="2011-12" db="EMBL/GenBank/DDBJ databases">
        <title>The Draft Genome of Lepisosteus oculatus.</title>
        <authorList>
            <consortium name="The Broad Institute Genome Assembly &amp; Analysis Group"/>
            <consortium name="Computational R&amp;D Group"/>
            <consortium name="and Sequencing Platform"/>
            <person name="Di Palma F."/>
            <person name="Alfoldi J."/>
            <person name="Johnson J."/>
            <person name="Berlin A."/>
            <person name="Gnerre S."/>
            <person name="Jaffe D."/>
            <person name="MacCallum I."/>
            <person name="Young S."/>
            <person name="Walker B.J."/>
            <person name="Lander E.S."/>
            <person name="Lindblad-Toh K."/>
        </authorList>
    </citation>
    <scope>NUCLEOTIDE SEQUENCE [LARGE SCALE GENOMIC DNA]</scope>
</reference>
<reference evidence="3" key="3">
    <citation type="submission" date="2025-09" db="UniProtKB">
        <authorList>
            <consortium name="Ensembl"/>
        </authorList>
    </citation>
    <scope>IDENTIFICATION</scope>
</reference>
<feature type="region of interest" description="Disordered" evidence="1">
    <location>
        <begin position="376"/>
        <end position="609"/>
    </location>
</feature>
<feature type="domain" description="Serine/arginine repetitive matrix protein C-terminal" evidence="2">
    <location>
        <begin position="472"/>
        <end position="535"/>
    </location>
</feature>
<feature type="compositionally biased region" description="Polar residues" evidence="1">
    <location>
        <begin position="277"/>
        <end position="298"/>
    </location>
</feature>
<reference evidence="3" key="2">
    <citation type="submission" date="2025-08" db="UniProtKB">
        <authorList>
            <consortium name="Ensembl"/>
        </authorList>
    </citation>
    <scope>IDENTIFICATION</scope>
</reference>
<dbReference type="Bgee" id="ENSLOCG00000003219">
    <property type="expression patterns" value="Expressed in camera-type eye and 5 other cell types or tissues"/>
</dbReference>
<feature type="compositionally biased region" description="Basic residues" evidence="1">
    <location>
        <begin position="104"/>
        <end position="121"/>
    </location>
</feature>
<dbReference type="PANTHER" id="PTHR34755:SF1">
    <property type="entry name" value="SERINE_ARGININE REPETITIVE MATRIX PROTEIN 4"/>
    <property type="match status" value="1"/>
</dbReference>
<name>W5M616_LEPOC</name>
<feature type="compositionally biased region" description="Basic and acidic residues" evidence="1">
    <location>
        <begin position="61"/>
        <end position="71"/>
    </location>
</feature>
<accession>W5M616</accession>
<dbReference type="Pfam" id="PF15230">
    <property type="entry name" value="SRRM_C"/>
    <property type="match status" value="1"/>
</dbReference>
<dbReference type="InterPro" id="IPR029360">
    <property type="entry name" value="SRRM_C"/>
</dbReference>
<feature type="compositionally biased region" description="Basic residues" evidence="1">
    <location>
        <begin position="80"/>
        <end position="89"/>
    </location>
</feature>
<feature type="region of interest" description="Disordered" evidence="1">
    <location>
        <begin position="277"/>
        <end position="318"/>
    </location>
</feature>
<dbReference type="EMBL" id="AHAT01005094">
    <property type="status" value="NOT_ANNOTATED_CDS"/>
    <property type="molecule type" value="Genomic_DNA"/>
</dbReference>
<feature type="compositionally biased region" description="Low complexity" evidence="1">
    <location>
        <begin position="406"/>
        <end position="468"/>
    </location>
</feature>
<feature type="compositionally biased region" description="Low complexity" evidence="1">
    <location>
        <begin position="530"/>
        <end position="552"/>
    </location>
</feature>
<feature type="compositionally biased region" description="Basic and acidic residues" evidence="1">
    <location>
        <begin position="512"/>
        <end position="521"/>
    </location>
</feature>
<dbReference type="InterPro" id="IPR052109">
    <property type="entry name" value="SRRM_Domain-Containing"/>
</dbReference>
<feature type="compositionally biased region" description="Basic residues" evidence="1">
    <location>
        <begin position="129"/>
        <end position="183"/>
    </location>
</feature>
<feature type="compositionally biased region" description="Low complexity" evidence="1">
    <location>
        <begin position="598"/>
        <end position="609"/>
    </location>
</feature>
<feature type="compositionally biased region" description="Low complexity" evidence="1">
    <location>
        <begin position="187"/>
        <end position="202"/>
    </location>
</feature>
<organism evidence="3 4">
    <name type="scientific">Lepisosteus oculatus</name>
    <name type="common">Spotted gar</name>
    <dbReference type="NCBI Taxonomy" id="7918"/>
    <lineage>
        <taxon>Eukaryota</taxon>
        <taxon>Metazoa</taxon>
        <taxon>Chordata</taxon>
        <taxon>Craniata</taxon>
        <taxon>Vertebrata</taxon>
        <taxon>Euteleostomi</taxon>
        <taxon>Actinopterygii</taxon>
        <taxon>Neopterygii</taxon>
        <taxon>Holostei</taxon>
        <taxon>Semionotiformes</taxon>
        <taxon>Lepisosteidae</taxon>
        <taxon>Lepisosteus</taxon>
    </lineage>
</organism>
<dbReference type="GeneTree" id="ENSGT00940000167167"/>
<proteinExistence type="predicted"/>
<feature type="compositionally biased region" description="Low complexity" evidence="1">
    <location>
        <begin position="569"/>
        <end position="582"/>
    </location>
</feature>
<dbReference type="PANTHER" id="PTHR34755">
    <property type="entry name" value="SERINE/ARGININE REPETITIVE MATRIX PROTEIN 3-RELATED"/>
    <property type="match status" value="1"/>
</dbReference>
<feature type="compositionally biased region" description="Polar residues" evidence="1">
    <location>
        <begin position="216"/>
        <end position="226"/>
    </location>
</feature>
<evidence type="ECO:0000313" key="4">
    <source>
        <dbReference type="Proteomes" id="UP000018468"/>
    </source>
</evidence>
<protein>
    <submittedName>
        <fullName evidence="3">Serine/arginine repetitive matrix 4</fullName>
    </submittedName>
</protein>
<sequence length="609" mass="69204">MASVQQGEKQLFEKFWKGTFKAVATPRPESIIVASITARRTLSNTDTSSCQAYNADERKMELTDVTEKTSDRNGCIQPRDRKHTSHRRSCSLPVADDLSPRPAPKGKKKKKKSERKKRKRSPSYSLSPVRKKKKKSSKKRKRNRSSSKKRRHNSSSPKSKRKDERKHKKRSRSHTHRRHHRRRSESESSAWRSSSNESSQMSKNTIHMTAGEIKETTQTTQTPADQSRSEWIKAAKSDCKTPLNYCSISSDAIITQSGSGADLFTTKEINHAILSHQNKGPQDYDSGNDTSSPPSTKTGLARSEGDEEKKSLYQVELPSPKKLRFTDADNASDSGNSITSYSSVCKTLTLANPPPNGLVNGKTKRELMSPSLGTAAVDEHKPLGNSPSQAHLPRGCSRMRSRSSRSRSCSSRSSSHSSHSSPRYSRSRSLSSGKRSYSRSPSYSVKSRWRRSQSQSSRSSRSPSYSRYSPDRRDREREREHKKYSSCEKESKRARERRRRRSYSPLRKRRRDSPSHLEARRITSARKRPIPYYRPSPSSSSRSSSCSSWRSAFSRDRSRARSRSKSRSRSYSTYGSHSRSPSWSTLGRSHRSSRSRSYDSAGSYGRVRR</sequence>
<dbReference type="AlphaFoldDB" id="W5M616"/>
<dbReference type="Proteomes" id="UP000018468">
    <property type="component" value="Linkage group LG20"/>
</dbReference>